<organism evidence="2 3">
    <name type="scientific">Solea senegalensis</name>
    <name type="common">Senegalese sole</name>
    <dbReference type="NCBI Taxonomy" id="28829"/>
    <lineage>
        <taxon>Eukaryota</taxon>
        <taxon>Metazoa</taxon>
        <taxon>Chordata</taxon>
        <taxon>Craniata</taxon>
        <taxon>Vertebrata</taxon>
        <taxon>Euteleostomi</taxon>
        <taxon>Actinopterygii</taxon>
        <taxon>Neopterygii</taxon>
        <taxon>Teleostei</taxon>
        <taxon>Neoteleostei</taxon>
        <taxon>Acanthomorphata</taxon>
        <taxon>Carangaria</taxon>
        <taxon>Pleuronectiformes</taxon>
        <taxon>Pleuronectoidei</taxon>
        <taxon>Soleidae</taxon>
        <taxon>Solea</taxon>
    </lineage>
</organism>
<dbReference type="AlphaFoldDB" id="A0AAV6QVW9"/>
<reference evidence="2 3" key="1">
    <citation type="journal article" date="2021" name="Sci. Rep.">
        <title>Chromosome anchoring in Senegalese sole (Solea senegalensis) reveals sex-associated markers and genome rearrangements in flatfish.</title>
        <authorList>
            <person name="Guerrero-Cozar I."/>
            <person name="Gomez-Garrido J."/>
            <person name="Berbel C."/>
            <person name="Martinez-Blanch J.F."/>
            <person name="Alioto T."/>
            <person name="Claros M.G."/>
            <person name="Gagnaire P.A."/>
            <person name="Manchado M."/>
        </authorList>
    </citation>
    <scope>NUCLEOTIDE SEQUENCE [LARGE SCALE GENOMIC DNA]</scope>
    <source>
        <strain evidence="2">Sse05_10M</strain>
    </source>
</reference>
<dbReference type="EMBL" id="JAGKHQ010000015">
    <property type="protein sequence ID" value="KAG7496309.1"/>
    <property type="molecule type" value="Genomic_DNA"/>
</dbReference>
<sequence>MSGSTAVYSRLELFAVLPVCVTVMLFVMCSDAASASLVLSHANSGMKHGPLSSLFTPYSQRQPLSTGLLPTETGLQTGTNGGREISRSSIEALSITEHRSNPLWITEGSSSYNQNRLDNGGIIRVYRGQSVDGVRPVSRIYTSHSQNSEQSFETPQSRLNYHPPSEKVAQTGYSYNSYPLIIGKSSQNEGWGPSNPQTSYHVHKNDRTAWASQPGGHVRTSLSTSRGHHGGYKETNELSAARPQNGFHSSKFSPSVRNGNNPGSERATSSITSFSQGLNSVARSDSLRPKEGKSYLFKDSSSSYTPMPQKPRASDAQGHRTLESKWKQSHKKDPIKGEDAKVLHFNTNSAWYGGQTGFSTYPPAQLSQGRTTKENFVPLATSQKKSASIREKYAAGSPVNTSTISTKNIYSIRTFTNPPQLANPSIRERTNSRPYSFDKEKDNMFKFAHKYPSLSPKYSFGQKRAWTPTVTPAKLERTPTENSQTVSTARLFKSRLKNVQPLLPESDAAMNSGPDHRQSRISRLYGLKGFGTRPLEGARTSLRESDKSVTPQRGPELRSSQTWQPRSSQIYRKYIKTGEMEPENSNISTQTQNELSTKGFIPYSAGGTESAKQSTFTPNKFQKNHNIYTFRGFNPAQTRIKSAYKKTDRKYNEQHPTVATLRVSASYLRSAGGLNKTKPVPGRSTLFNRASSSTVRGKRVRVKQNMSNKLNESTIQTSKSVDAAIVRLPKHPHRANVVTYADILGSASFAGVRATTQTPITPPDKDSFPSTTAVTGQKEGARSWTPVKNTSRAAEAKSEDEAGDFSRVEEKEMDLELGRGMKTFDAPSDNEGSGSGAFNLPDVVSADSTKSPRLSEDLLELDYLRISTGNISFKSMKLSESNAEK</sequence>
<feature type="region of interest" description="Disordered" evidence="1">
    <location>
        <begin position="143"/>
        <end position="166"/>
    </location>
</feature>
<feature type="compositionally biased region" description="Polar residues" evidence="1">
    <location>
        <begin position="246"/>
        <end position="283"/>
    </location>
</feature>
<proteinExistence type="predicted"/>
<comment type="caution">
    <text evidence="2">The sequence shown here is derived from an EMBL/GenBank/DDBJ whole genome shotgun (WGS) entry which is preliminary data.</text>
</comment>
<feature type="region of interest" description="Disordered" evidence="1">
    <location>
        <begin position="208"/>
        <end position="339"/>
    </location>
</feature>
<feature type="region of interest" description="Disordered" evidence="1">
    <location>
        <begin position="532"/>
        <end position="565"/>
    </location>
</feature>
<gene>
    <name evidence="2" type="ORF">JOB18_016554</name>
</gene>
<feature type="compositionally biased region" description="Basic and acidic residues" evidence="1">
    <location>
        <begin position="794"/>
        <end position="819"/>
    </location>
</feature>
<protein>
    <submittedName>
        <fullName evidence="2">Uncharacterized protein</fullName>
    </submittedName>
</protein>
<evidence type="ECO:0000313" key="3">
    <source>
        <dbReference type="Proteomes" id="UP000693946"/>
    </source>
</evidence>
<dbReference type="Proteomes" id="UP000693946">
    <property type="component" value="Linkage Group LG3"/>
</dbReference>
<feature type="region of interest" description="Disordered" evidence="1">
    <location>
        <begin position="758"/>
        <end position="854"/>
    </location>
</feature>
<evidence type="ECO:0000313" key="2">
    <source>
        <dbReference type="EMBL" id="KAG7496309.1"/>
    </source>
</evidence>
<feature type="compositionally biased region" description="Basic and acidic residues" evidence="1">
    <location>
        <begin position="317"/>
        <end position="339"/>
    </location>
</feature>
<keyword evidence="3" id="KW-1185">Reference proteome</keyword>
<evidence type="ECO:0000256" key="1">
    <source>
        <dbReference type="SAM" id="MobiDB-lite"/>
    </source>
</evidence>
<accession>A0AAV6QVW9</accession>
<name>A0AAV6QVW9_SOLSE</name>
<feature type="compositionally biased region" description="Polar residues" evidence="1">
    <location>
        <begin position="143"/>
        <end position="159"/>
    </location>
</feature>